<dbReference type="Proteomes" id="UP000235672">
    <property type="component" value="Unassembled WGS sequence"/>
</dbReference>
<dbReference type="PANTHER" id="PTHR19384:SF108">
    <property type="entry name" value="NADPH--CYTOCHROME P450 REDUCTASE"/>
    <property type="match status" value="1"/>
</dbReference>
<dbReference type="InterPro" id="IPR008254">
    <property type="entry name" value="Flavodoxin/NO_synth"/>
</dbReference>
<comment type="subcellular location">
    <subcellularLocation>
        <location evidence="18">Endoplasmic reticulum membrane</location>
    </subcellularLocation>
</comment>
<dbReference type="GO" id="GO:0005789">
    <property type="term" value="C:endoplasmic reticulum membrane"/>
    <property type="evidence" value="ECO:0007669"/>
    <property type="project" value="UniProtKB-SubCell"/>
</dbReference>
<dbReference type="PROSITE" id="PS50902">
    <property type="entry name" value="FLAVODOXIN_LIKE"/>
    <property type="match status" value="1"/>
</dbReference>
<reference evidence="22 23" key="1">
    <citation type="submission" date="2016-05" db="EMBL/GenBank/DDBJ databases">
        <title>A degradative enzymes factory behind the ericoid mycorrhizal symbiosis.</title>
        <authorList>
            <consortium name="DOE Joint Genome Institute"/>
            <person name="Martino E."/>
            <person name="Morin E."/>
            <person name="Grelet G."/>
            <person name="Kuo A."/>
            <person name="Kohler A."/>
            <person name="Daghino S."/>
            <person name="Barry K."/>
            <person name="Choi C."/>
            <person name="Cichocki N."/>
            <person name="Clum A."/>
            <person name="Copeland A."/>
            <person name="Hainaut M."/>
            <person name="Haridas S."/>
            <person name="Labutti K."/>
            <person name="Lindquist E."/>
            <person name="Lipzen A."/>
            <person name="Khouja H.-R."/>
            <person name="Murat C."/>
            <person name="Ohm R."/>
            <person name="Olson A."/>
            <person name="Spatafora J."/>
            <person name="Veneault-Fourrey C."/>
            <person name="Henrissat B."/>
            <person name="Grigoriev I."/>
            <person name="Martin F."/>
            <person name="Perotto S."/>
        </authorList>
    </citation>
    <scope>NUCLEOTIDE SEQUENCE [LARGE SCALE GENOMIC DNA]</scope>
    <source>
        <strain evidence="22 23">UAMH 7357</strain>
    </source>
</reference>
<dbReference type="SUPFAM" id="SSF63380">
    <property type="entry name" value="Riboflavin synthase domain-like"/>
    <property type="match status" value="1"/>
</dbReference>
<dbReference type="STRING" id="1745343.A0A2J6PR29"/>
<dbReference type="Gene3D" id="3.40.50.360">
    <property type="match status" value="1"/>
</dbReference>
<gene>
    <name evidence="22" type="ORF">NA56DRAFT_731328</name>
</gene>
<dbReference type="GO" id="GO:0016126">
    <property type="term" value="P:sterol biosynthetic process"/>
    <property type="evidence" value="ECO:0007669"/>
    <property type="project" value="UniProtKB-KW"/>
</dbReference>
<dbReference type="GO" id="GO:0010181">
    <property type="term" value="F:FMN binding"/>
    <property type="evidence" value="ECO:0007669"/>
    <property type="project" value="InterPro"/>
</dbReference>
<keyword evidence="13" id="KW-0756">Sterol biosynthesis</keyword>
<evidence type="ECO:0000256" key="15">
    <source>
        <dbReference type="ARBA" id="ARBA00023136"/>
    </source>
</evidence>
<dbReference type="PROSITE" id="PS51384">
    <property type="entry name" value="FAD_FR"/>
    <property type="match status" value="1"/>
</dbReference>
<dbReference type="Pfam" id="PF00667">
    <property type="entry name" value="FAD_binding_1"/>
    <property type="match status" value="1"/>
</dbReference>
<evidence type="ECO:0000256" key="9">
    <source>
        <dbReference type="ARBA" id="ARBA00022857"/>
    </source>
</evidence>
<evidence type="ECO:0000313" key="22">
    <source>
        <dbReference type="EMBL" id="PMD16376.1"/>
    </source>
</evidence>
<dbReference type="SUPFAM" id="SSF52218">
    <property type="entry name" value="Flavoproteins"/>
    <property type="match status" value="1"/>
</dbReference>
<protein>
    <recommendedName>
        <fullName evidence="18">NADPH--cytochrome P450 reductase</fullName>
        <ecNumber evidence="18">1.6.2.4</ecNumber>
    </recommendedName>
</protein>
<evidence type="ECO:0000256" key="18">
    <source>
        <dbReference type="PIRNR" id="PIRNR000208"/>
    </source>
</evidence>
<comment type="catalytic activity">
    <reaction evidence="18">
        <text>2 oxidized [cytochrome P450] + NADPH = 2 reduced [cytochrome P450] + NADP(+) + H(+)</text>
        <dbReference type="Rhea" id="RHEA:24040"/>
        <dbReference type="Rhea" id="RHEA-COMP:14627"/>
        <dbReference type="Rhea" id="RHEA-COMP:14628"/>
        <dbReference type="ChEBI" id="CHEBI:15378"/>
        <dbReference type="ChEBI" id="CHEBI:55376"/>
        <dbReference type="ChEBI" id="CHEBI:57783"/>
        <dbReference type="ChEBI" id="CHEBI:58349"/>
        <dbReference type="ChEBI" id="CHEBI:60344"/>
        <dbReference type="EC" id="1.6.2.4"/>
    </reaction>
</comment>
<evidence type="ECO:0000256" key="6">
    <source>
        <dbReference type="ARBA" id="ARBA00022692"/>
    </source>
</evidence>
<dbReference type="SUPFAM" id="SSF52343">
    <property type="entry name" value="Ferredoxin reductase-like, C-terminal NADP-linked domain"/>
    <property type="match status" value="1"/>
</dbReference>
<feature type="domain" description="Flavodoxin-like" evidence="20">
    <location>
        <begin position="86"/>
        <end position="231"/>
    </location>
</feature>
<evidence type="ECO:0000256" key="13">
    <source>
        <dbReference type="ARBA" id="ARBA00023011"/>
    </source>
</evidence>
<evidence type="ECO:0000256" key="7">
    <source>
        <dbReference type="ARBA" id="ARBA00022824"/>
    </source>
</evidence>
<comment type="similarity">
    <text evidence="18">In the C-terminal section; belongs to the flavoprotein pyridine nucleotide cytochrome reductase family.</text>
</comment>
<dbReference type="PIRSF" id="PIRSF000208">
    <property type="entry name" value="P450R"/>
    <property type="match status" value="1"/>
</dbReference>
<evidence type="ECO:0000256" key="4">
    <source>
        <dbReference type="ARBA" id="ARBA00022630"/>
    </source>
</evidence>
<evidence type="ECO:0000256" key="19">
    <source>
        <dbReference type="SAM" id="Phobius"/>
    </source>
</evidence>
<evidence type="ECO:0000256" key="1">
    <source>
        <dbReference type="ARBA" id="ARBA00001917"/>
    </source>
</evidence>
<feature type="domain" description="FAD-binding FR-type" evidence="21">
    <location>
        <begin position="282"/>
        <end position="539"/>
    </location>
</feature>
<dbReference type="InterPro" id="IPR039261">
    <property type="entry name" value="FNR_nucleotide-bd"/>
</dbReference>
<feature type="transmembrane region" description="Helical" evidence="19">
    <location>
        <begin position="28"/>
        <end position="45"/>
    </location>
</feature>
<evidence type="ECO:0000256" key="8">
    <source>
        <dbReference type="ARBA" id="ARBA00022827"/>
    </source>
</evidence>
<sequence length="697" mass="77222">MATLSKLVDPSVFNVVEDILQHTQKDDLIFLVLIILSGIFYNVYIKEKPDPYHHVWFEKPQATDANAKAADTRDIAIKLEESKKDLVIFWGSQSGTAESFANRLVRDCRSRFGLDALSADLSDYDPSSISSIPTSKLAIFIISTYGEGDPSDNATQFLSFLDTNKIVQFLELRYAAFGLGNKKYKFYNKVIDIVVEALDKAGAKSLMPVGKADDSNGTTEEDFTEWKSSLFSLFRNLGYEERAATYEPSLRVIEDTSLDIIDLHVGEPIKSKSKSKALSKVSPIHALPVKTAKKLLETEERNCLHLELDLQEFPELKYKTGDHIAVWPCNPASETNLLATALGLEAKLSTPLLIQSVEVGGQVKVPSPTTWQALLQHYLEISGPVPRETILSLSQFAPTESSKAALKHLGENKDAYHAHCLANHVTFGRLLASLSPTPGAWSSVPLSFILEAIPTLSPRYYSISSSSIVSPKTVSITVATSTETSPNSTFSIPGLTTTYLTSLTNHLSQPQPQDLEFTHAPDLPLTLYTQLRTSKFRLPTVPKHPIILIASGSGLAPFLAFLTERHRLSSIGRDVGPSMLFFGCRSPSGFIYSSQLTSLASSPGNQIEIIPAFSRYGDVKERGYVQNKIAEKEQEILSLLLEQNAYFYICGSAAMARGVKATVEEGLRRRMGWGEERVREWSEEMRRGRRWGEDVWG</sequence>
<dbReference type="EC" id="1.6.2.4" evidence="18"/>
<evidence type="ECO:0000256" key="10">
    <source>
        <dbReference type="ARBA" id="ARBA00022955"/>
    </source>
</evidence>
<dbReference type="InterPro" id="IPR001094">
    <property type="entry name" value="Flavdoxin-like"/>
</dbReference>
<dbReference type="InterPro" id="IPR023208">
    <property type="entry name" value="P450R"/>
</dbReference>
<keyword evidence="10" id="KW-0752">Steroid biosynthesis</keyword>
<dbReference type="PANTHER" id="PTHR19384">
    <property type="entry name" value="NITRIC OXIDE SYNTHASE-RELATED"/>
    <property type="match status" value="1"/>
</dbReference>
<keyword evidence="6 19" id="KW-0812">Transmembrane</keyword>
<dbReference type="GO" id="GO:0003958">
    <property type="term" value="F:NADPH-hemoprotein reductase activity"/>
    <property type="evidence" value="ECO:0007669"/>
    <property type="project" value="UniProtKB-EC"/>
</dbReference>
<evidence type="ECO:0000313" key="23">
    <source>
        <dbReference type="Proteomes" id="UP000235672"/>
    </source>
</evidence>
<keyword evidence="11 19" id="KW-1133">Transmembrane helix</keyword>
<dbReference type="Gene3D" id="1.20.990.10">
    <property type="entry name" value="NADPH-cytochrome p450 Reductase, Chain A, domain 3"/>
    <property type="match status" value="1"/>
</dbReference>
<dbReference type="Pfam" id="PF00258">
    <property type="entry name" value="Flavodoxin_1"/>
    <property type="match status" value="1"/>
</dbReference>
<dbReference type="OrthoDB" id="1856718at2759"/>
<dbReference type="Gene3D" id="2.40.30.10">
    <property type="entry name" value="Translation factors"/>
    <property type="match status" value="2"/>
</dbReference>
<evidence type="ECO:0000259" key="20">
    <source>
        <dbReference type="PROSITE" id="PS50902"/>
    </source>
</evidence>
<dbReference type="InterPro" id="IPR001709">
    <property type="entry name" value="Flavoprot_Pyr_Nucl_cyt_Rdtase"/>
</dbReference>
<evidence type="ECO:0000256" key="11">
    <source>
        <dbReference type="ARBA" id="ARBA00022989"/>
    </source>
</evidence>
<keyword evidence="4" id="KW-0285">Flavoprotein</keyword>
<accession>A0A2J6PR29</accession>
<evidence type="ECO:0000256" key="14">
    <source>
        <dbReference type="ARBA" id="ARBA00023098"/>
    </source>
</evidence>
<evidence type="ECO:0000256" key="12">
    <source>
        <dbReference type="ARBA" id="ARBA00023002"/>
    </source>
</evidence>
<keyword evidence="17" id="KW-0753">Steroid metabolism</keyword>
<keyword evidence="16" id="KW-1207">Sterol metabolism</keyword>
<evidence type="ECO:0000256" key="5">
    <source>
        <dbReference type="ARBA" id="ARBA00022643"/>
    </source>
</evidence>
<evidence type="ECO:0000256" key="17">
    <source>
        <dbReference type="ARBA" id="ARBA00023221"/>
    </source>
</evidence>
<comment type="cofactor">
    <cofactor evidence="1">
        <name>FMN</name>
        <dbReference type="ChEBI" id="CHEBI:58210"/>
    </cofactor>
</comment>
<dbReference type="GO" id="GO:0005829">
    <property type="term" value="C:cytosol"/>
    <property type="evidence" value="ECO:0007669"/>
    <property type="project" value="TreeGrafter"/>
</dbReference>
<keyword evidence="8" id="KW-0274">FAD</keyword>
<dbReference type="FunFam" id="3.40.50.360:FF:000036">
    <property type="entry name" value="NADPH--cytochrome P450 reductase"/>
    <property type="match status" value="1"/>
</dbReference>
<organism evidence="22 23">
    <name type="scientific">Hyaloscypha hepaticicola</name>
    <dbReference type="NCBI Taxonomy" id="2082293"/>
    <lineage>
        <taxon>Eukaryota</taxon>
        <taxon>Fungi</taxon>
        <taxon>Dikarya</taxon>
        <taxon>Ascomycota</taxon>
        <taxon>Pezizomycotina</taxon>
        <taxon>Leotiomycetes</taxon>
        <taxon>Helotiales</taxon>
        <taxon>Hyaloscyphaceae</taxon>
        <taxon>Hyaloscypha</taxon>
    </lineage>
</organism>
<keyword evidence="12 18" id="KW-0560">Oxidoreductase</keyword>
<keyword evidence="23" id="KW-1185">Reference proteome</keyword>
<evidence type="ECO:0000256" key="2">
    <source>
        <dbReference type="ARBA" id="ARBA00001974"/>
    </source>
</evidence>
<evidence type="ECO:0000259" key="21">
    <source>
        <dbReference type="PROSITE" id="PS51384"/>
    </source>
</evidence>
<dbReference type="InterPro" id="IPR023173">
    <property type="entry name" value="NADPH_Cyt_P450_Rdtase_alpha"/>
</dbReference>
<evidence type="ECO:0000256" key="3">
    <source>
        <dbReference type="ARBA" id="ARBA00022516"/>
    </source>
</evidence>
<comment type="cofactor">
    <cofactor evidence="2">
        <name>FAD</name>
        <dbReference type="ChEBI" id="CHEBI:57692"/>
    </cofactor>
</comment>
<dbReference type="InterPro" id="IPR017927">
    <property type="entry name" value="FAD-bd_FR_type"/>
</dbReference>
<dbReference type="Gene3D" id="3.40.50.80">
    <property type="entry name" value="Nucleotide-binding domain of ferredoxin-NADP reductase (FNR) module"/>
    <property type="match status" value="1"/>
</dbReference>
<dbReference type="InterPro" id="IPR003097">
    <property type="entry name" value="CysJ-like_FAD-binding"/>
</dbReference>
<dbReference type="Pfam" id="PF00175">
    <property type="entry name" value="NAD_binding_1"/>
    <property type="match status" value="1"/>
</dbReference>
<evidence type="ECO:0000256" key="16">
    <source>
        <dbReference type="ARBA" id="ARBA00023166"/>
    </source>
</evidence>
<dbReference type="PRINTS" id="PR00371">
    <property type="entry name" value="FPNCR"/>
</dbReference>
<dbReference type="EMBL" id="KZ613506">
    <property type="protein sequence ID" value="PMD16376.1"/>
    <property type="molecule type" value="Genomic_DNA"/>
</dbReference>
<dbReference type="GO" id="GO:0050660">
    <property type="term" value="F:flavin adenine dinucleotide binding"/>
    <property type="evidence" value="ECO:0007669"/>
    <property type="project" value="TreeGrafter"/>
</dbReference>
<keyword evidence="9 18" id="KW-0521">NADP</keyword>
<keyword evidence="5" id="KW-0288">FMN</keyword>
<name>A0A2J6PR29_9HELO</name>
<dbReference type="AlphaFoldDB" id="A0A2J6PR29"/>
<proteinExistence type="inferred from homology"/>
<dbReference type="InterPro" id="IPR017938">
    <property type="entry name" value="Riboflavin_synthase-like_b-brl"/>
</dbReference>
<dbReference type="InterPro" id="IPR001433">
    <property type="entry name" value="OxRdtase_FAD/NAD-bd"/>
</dbReference>
<keyword evidence="14" id="KW-0443">Lipid metabolism</keyword>
<keyword evidence="15 18" id="KW-0472">Membrane</keyword>
<dbReference type="InterPro" id="IPR029039">
    <property type="entry name" value="Flavoprotein-like_sf"/>
</dbReference>
<comment type="function">
    <text evidence="18">This enzyme is required for electron transfer from NADP to cytochrome P450.</text>
</comment>
<keyword evidence="7 18" id="KW-0256">Endoplasmic reticulum</keyword>
<keyword evidence="3" id="KW-0444">Lipid biosynthesis</keyword>
<dbReference type="PRINTS" id="PR00369">
    <property type="entry name" value="FLAVODOXIN"/>
</dbReference>